<dbReference type="GO" id="GO:0004519">
    <property type="term" value="F:endonuclease activity"/>
    <property type="evidence" value="ECO:0007669"/>
    <property type="project" value="UniProtKB-KW"/>
</dbReference>
<dbReference type="InterPro" id="IPR002711">
    <property type="entry name" value="HNH"/>
</dbReference>
<keyword evidence="2" id="KW-0378">Hydrolase</keyword>
<name>A0A1V3JGB5_9PAST</name>
<dbReference type="Pfam" id="PF01844">
    <property type="entry name" value="HNH"/>
    <property type="match status" value="1"/>
</dbReference>
<dbReference type="AlphaFoldDB" id="A0A1V3JGB5"/>
<keyword evidence="2" id="KW-0540">Nuclease</keyword>
<organism evidence="2 3">
    <name type="scientific">Rodentibacter genomosp. 2</name>
    <dbReference type="NCBI Taxonomy" id="1908266"/>
    <lineage>
        <taxon>Bacteria</taxon>
        <taxon>Pseudomonadati</taxon>
        <taxon>Pseudomonadota</taxon>
        <taxon>Gammaproteobacteria</taxon>
        <taxon>Pasteurellales</taxon>
        <taxon>Pasteurellaceae</taxon>
        <taxon>Rodentibacter</taxon>
    </lineage>
</organism>
<accession>A0A1V3JGB5</accession>
<dbReference type="Gene3D" id="1.10.30.50">
    <property type="match status" value="1"/>
</dbReference>
<comment type="caution">
    <text evidence="2">The sequence shown here is derived from an EMBL/GenBank/DDBJ whole genome shotgun (WGS) entry which is preliminary data.</text>
</comment>
<dbReference type="InterPro" id="IPR003615">
    <property type="entry name" value="HNH_nuc"/>
</dbReference>
<dbReference type="OrthoDB" id="9802901at2"/>
<evidence type="ECO:0000259" key="1">
    <source>
        <dbReference type="SMART" id="SM00507"/>
    </source>
</evidence>
<sequence length="237" mass="27906">MIPLQKNTPPSYLTDEKVKELMDKYQQDGSSVWNREPIKASLRESSHNKCAYCECVLQETDSYGEVEHFYPKKLYPEDILNWDNLLPSCKRCNIHKSDHDTKKEPIVNPYKDIPKSHFTIQACRLYPKSERALRAIDVLNLNDSQRLCVPRFRLCNDIKEKLENILNLSKPIEKRNKLKNLLISCSKSGEFSAFCSHTLHHDQHYYQVKDELSKNGMWDEEFIRLDEETREIALDSR</sequence>
<proteinExistence type="predicted"/>
<evidence type="ECO:0000313" key="2">
    <source>
        <dbReference type="EMBL" id="OOF55776.1"/>
    </source>
</evidence>
<gene>
    <name evidence="2" type="ORF">BKK55_07135</name>
</gene>
<keyword evidence="3" id="KW-1185">Reference proteome</keyword>
<dbReference type="STRING" id="1908266.BKK55_07135"/>
<dbReference type="RefSeq" id="WP_077551162.1">
    <property type="nucleotide sequence ID" value="NZ_MLHO01000034.1"/>
</dbReference>
<evidence type="ECO:0000313" key="3">
    <source>
        <dbReference type="Proteomes" id="UP000188541"/>
    </source>
</evidence>
<dbReference type="Proteomes" id="UP000188541">
    <property type="component" value="Unassembled WGS sequence"/>
</dbReference>
<dbReference type="EMBL" id="MLHO01000034">
    <property type="protein sequence ID" value="OOF55776.1"/>
    <property type="molecule type" value="Genomic_DNA"/>
</dbReference>
<feature type="domain" description="HNH nuclease" evidence="1">
    <location>
        <begin position="37"/>
        <end position="94"/>
    </location>
</feature>
<dbReference type="GO" id="GO:0008270">
    <property type="term" value="F:zinc ion binding"/>
    <property type="evidence" value="ECO:0007669"/>
    <property type="project" value="InterPro"/>
</dbReference>
<dbReference type="CDD" id="cd00085">
    <property type="entry name" value="HNHc"/>
    <property type="match status" value="1"/>
</dbReference>
<dbReference type="GO" id="GO:0003676">
    <property type="term" value="F:nucleic acid binding"/>
    <property type="evidence" value="ECO:0007669"/>
    <property type="project" value="InterPro"/>
</dbReference>
<protein>
    <submittedName>
        <fullName evidence="2">HNH endonuclease</fullName>
    </submittedName>
</protein>
<dbReference type="SMART" id="SM00507">
    <property type="entry name" value="HNHc"/>
    <property type="match status" value="1"/>
</dbReference>
<keyword evidence="2" id="KW-0255">Endonuclease</keyword>
<reference evidence="2 3" key="1">
    <citation type="submission" date="2016-10" db="EMBL/GenBank/DDBJ databases">
        <title>Rodentibacter gen. nov. and new species.</title>
        <authorList>
            <person name="Christensen H."/>
        </authorList>
    </citation>
    <scope>NUCLEOTIDE SEQUENCE [LARGE SCALE GENOMIC DNA]</scope>
    <source>
        <strain evidence="2 3">1996246016</strain>
    </source>
</reference>